<dbReference type="KEGG" id="mtar:DF168_01441"/>
<protein>
    <recommendedName>
        <fullName evidence="1">DUF5069 domain-containing protein</fullName>
    </recommendedName>
</protein>
<name>A0A2Z4AGK8_9BACT</name>
<dbReference type="InterPro" id="IPR031849">
    <property type="entry name" value="DUF5069"/>
</dbReference>
<gene>
    <name evidence="2" type="ORF">DF168_01441</name>
</gene>
<evidence type="ECO:0000313" key="2">
    <source>
        <dbReference type="EMBL" id="AWT60238.1"/>
    </source>
</evidence>
<feature type="domain" description="DUF5069" evidence="1">
    <location>
        <begin position="102"/>
        <end position="177"/>
    </location>
</feature>
<reference evidence="2 3" key="1">
    <citation type="submission" date="2018-06" db="EMBL/GenBank/DDBJ databases">
        <title>Draft Genome Sequence of a Novel Marine Bacterium Related to the Verrucomicrobia.</title>
        <authorList>
            <person name="Vosseberg J."/>
            <person name="Martijn J."/>
            <person name="Ettema T.J.G."/>
        </authorList>
    </citation>
    <scope>NUCLEOTIDE SEQUENCE [LARGE SCALE GENOMIC DNA]</scope>
    <source>
        <strain evidence="2">TARA_B100001123</strain>
    </source>
</reference>
<dbReference type="Proteomes" id="UP000247465">
    <property type="component" value="Chromosome"/>
</dbReference>
<evidence type="ECO:0000313" key="3">
    <source>
        <dbReference type="Proteomes" id="UP000247465"/>
    </source>
</evidence>
<dbReference type="AlphaFoldDB" id="A0A2Z4AGK8"/>
<proteinExistence type="predicted"/>
<dbReference type="EMBL" id="CP029803">
    <property type="protein sequence ID" value="AWT60238.1"/>
    <property type="molecule type" value="Genomic_DNA"/>
</dbReference>
<organism evidence="2 3">
    <name type="scientific">Candidatus Moanibacter tarae</name>
    <dbReference type="NCBI Taxonomy" id="2200854"/>
    <lineage>
        <taxon>Bacteria</taxon>
        <taxon>Pseudomonadati</taxon>
        <taxon>Verrucomicrobiota</taxon>
        <taxon>Opitutia</taxon>
        <taxon>Puniceicoccales</taxon>
        <taxon>Puniceicoccales incertae sedis</taxon>
        <taxon>Candidatus Moanibacter</taxon>
    </lineage>
</organism>
<accession>A0A2Z4AGK8</accession>
<evidence type="ECO:0000259" key="1">
    <source>
        <dbReference type="Pfam" id="PF16798"/>
    </source>
</evidence>
<dbReference type="Pfam" id="PF16798">
    <property type="entry name" value="DUF5069"/>
    <property type="match status" value="1"/>
</dbReference>
<sequence>MNNYNYQKGLKIVWEKAVGLYREGKRNSSSFFNISEREFLKSIGASAQEIYDFAEDYVGGEEPDFTTFALIQSIRRQYFLEEQKAVVSKRKVVTNDLPPKEAEVEGIEWLPRIIPKALAKLRGEMPDDLMYCCGGDRRFFKQHDIHPAEFLQLAWKHENNESAVVSWVSRQSKSANQTVPS</sequence>